<proteinExistence type="predicted"/>
<feature type="transmembrane region" description="Helical" evidence="1">
    <location>
        <begin position="60"/>
        <end position="78"/>
    </location>
</feature>
<dbReference type="Pfam" id="PF16079">
    <property type="entry name" value="Phage_holin_5_2"/>
    <property type="match status" value="1"/>
</dbReference>
<dbReference type="InterPro" id="IPR032111">
    <property type="entry name" value="Clostridium_phage_holin"/>
</dbReference>
<dbReference type="AlphaFoldDB" id="A0A6G2FN32"/>
<dbReference type="EMBL" id="WMHD01000059">
    <property type="protein sequence ID" value="MUN75772.1"/>
    <property type="molecule type" value="Genomic_DNA"/>
</dbReference>
<keyword evidence="1" id="KW-1133">Transmembrane helix</keyword>
<protein>
    <submittedName>
        <fullName evidence="2">Holin</fullName>
    </submittedName>
</protein>
<organism evidence="2">
    <name type="scientific">Enterococcus casseliflavus</name>
    <name type="common">Enterococcus flavescens</name>
    <dbReference type="NCBI Taxonomy" id="37734"/>
    <lineage>
        <taxon>Bacteria</taxon>
        <taxon>Bacillati</taxon>
        <taxon>Bacillota</taxon>
        <taxon>Bacilli</taxon>
        <taxon>Lactobacillales</taxon>
        <taxon>Enterococcaceae</taxon>
        <taxon>Enterococcus</taxon>
    </lineage>
</organism>
<name>A0A6G2FN32_ENTCA</name>
<reference evidence="2" key="1">
    <citation type="submission" date="2019-11" db="EMBL/GenBank/DDBJ databases">
        <title>Comparative Genomics of Multidrug-Resistant Enterococcus spp. isolated from Wastewater Treatment Plants.</title>
        <authorList>
            <person name="Sanderson H.A."/>
            <person name="Ortega-Polo R."/>
            <person name="Zaheer R."/>
            <person name="Goji N."/>
            <person name="Amoako K."/>
            <person name="Brown R.S."/>
            <person name="Majury A."/>
            <person name="Liss S.N."/>
            <person name="Mcallister T.A."/>
        </authorList>
    </citation>
    <scope>NUCLEOTIDE SEQUENCE</scope>
    <source>
        <strain evidence="2">B79</strain>
    </source>
</reference>
<feature type="transmembrane region" description="Helical" evidence="1">
    <location>
        <begin position="6"/>
        <end position="25"/>
    </location>
</feature>
<evidence type="ECO:0000256" key="1">
    <source>
        <dbReference type="SAM" id="Phobius"/>
    </source>
</evidence>
<evidence type="ECO:0000313" key="2">
    <source>
        <dbReference type="EMBL" id="MUN75772.1"/>
    </source>
</evidence>
<comment type="caution">
    <text evidence="2">The sequence shown here is derived from an EMBL/GenBank/DDBJ whole genome shotgun (WGS) entry which is preliminary data.</text>
</comment>
<dbReference type="RefSeq" id="WP_156237340.1">
    <property type="nucleotide sequence ID" value="NZ_WMHD01000059.1"/>
</dbReference>
<gene>
    <name evidence="2" type="ORF">EZ027_16615</name>
</gene>
<feature type="transmembrane region" description="Helical" evidence="1">
    <location>
        <begin position="37"/>
        <end position="54"/>
    </location>
</feature>
<keyword evidence="1" id="KW-0812">Transmembrane</keyword>
<accession>A0A6G2FN32</accession>
<keyword evidence="1" id="KW-0472">Membrane</keyword>
<sequence length="85" mass="9669">MEILQFIIEDGLELIVFLWIIGYFIKMTKIVQHEWVPFILLTISLFFTPFKLGGYTADTIIQAVLVTGAAVLGHQFVINGEKLLK</sequence>